<gene>
    <name evidence="2" type="ORF">P691DRAFT_549636</name>
</gene>
<feature type="region of interest" description="Disordered" evidence="1">
    <location>
        <begin position="137"/>
        <end position="163"/>
    </location>
</feature>
<evidence type="ECO:0000256" key="1">
    <source>
        <dbReference type="SAM" id="MobiDB-lite"/>
    </source>
</evidence>
<organism evidence="2 3">
    <name type="scientific">Macrolepiota fuliginosa MF-IS2</name>
    <dbReference type="NCBI Taxonomy" id="1400762"/>
    <lineage>
        <taxon>Eukaryota</taxon>
        <taxon>Fungi</taxon>
        <taxon>Dikarya</taxon>
        <taxon>Basidiomycota</taxon>
        <taxon>Agaricomycotina</taxon>
        <taxon>Agaricomycetes</taxon>
        <taxon>Agaricomycetidae</taxon>
        <taxon>Agaricales</taxon>
        <taxon>Agaricineae</taxon>
        <taxon>Agaricaceae</taxon>
        <taxon>Macrolepiota</taxon>
    </lineage>
</organism>
<feature type="region of interest" description="Disordered" evidence="1">
    <location>
        <begin position="1"/>
        <end position="45"/>
    </location>
</feature>
<keyword evidence="3" id="KW-1185">Reference proteome</keyword>
<dbReference type="Proteomes" id="UP000807342">
    <property type="component" value="Unassembled WGS sequence"/>
</dbReference>
<dbReference type="AlphaFoldDB" id="A0A9P5XF07"/>
<feature type="compositionally biased region" description="Basic and acidic residues" evidence="1">
    <location>
        <begin position="33"/>
        <end position="42"/>
    </location>
</feature>
<name>A0A9P5XF07_9AGAR</name>
<evidence type="ECO:0000313" key="2">
    <source>
        <dbReference type="EMBL" id="KAF9449505.1"/>
    </source>
</evidence>
<accession>A0A9P5XF07</accession>
<reference evidence="2" key="1">
    <citation type="submission" date="2020-11" db="EMBL/GenBank/DDBJ databases">
        <authorList>
            <consortium name="DOE Joint Genome Institute"/>
            <person name="Ahrendt S."/>
            <person name="Riley R."/>
            <person name="Andreopoulos W."/>
            <person name="Labutti K."/>
            <person name="Pangilinan J."/>
            <person name="Ruiz-Duenas F.J."/>
            <person name="Barrasa J.M."/>
            <person name="Sanchez-Garcia M."/>
            <person name="Camarero S."/>
            <person name="Miyauchi S."/>
            <person name="Serrano A."/>
            <person name="Linde D."/>
            <person name="Babiker R."/>
            <person name="Drula E."/>
            <person name="Ayuso-Fernandez I."/>
            <person name="Pacheco R."/>
            <person name="Padilla G."/>
            <person name="Ferreira P."/>
            <person name="Barriuso J."/>
            <person name="Kellner H."/>
            <person name="Castanera R."/>
            <person name="Alfaro M."/>
            <person name="Ramirez L."/>
            <person name="Pisabarro A.G."/>
            <person name="Kuo A."/>
            <person name="Tritt A."/>
            <person name="Lipzen A."/>
            <person name="He G."/>
            <person name="Yan M."/>
            <person name="Ng V."/>
            <person name="Cullen D."/>
            <person name="Martin F."/>
            <person name="Rosso M.-N."/>
            <person name="Henrissat B."/>
            <person name="Hibbett D."/>
            <person name="Martinez A.T."/>
            <person name="Grigoriev I.V."/>
        </authorList>
    </citation>
    <scope>NUCLEOTIDE SEQUENCE</scope>
    <source>
        <strain evidence="2">MF-IS2</strain>
    </source>
</reference>
<sequence>MGTKAYPTNPLPEISGKTRRSRAGKASGYAQRLIDDTPHELDNGDDALAAQSAGQVVVDQSSHAGAFPGSRKPLESNRISVASFKQATKSYAISGSGFGGSNASLLGGIPSLCSERSIHQKIFSFLLTNMATDSGKVPDKHRGRLRWGNAEPSGKGRNKRCGY</sequence>
<protein>
    <submittedName>
        <fullName evidence="2">Uncharacterized protein</fullName>
    </submittedName>
</protein>
<proteinExistence type="predicted"/>
<comment type="caution">
    <text evidence="2">The sequence shown here is derived from an EMBL/GenBank/DDBJ whole genome shotgun (WGS) entry which is preliminary data.</text>
</comment>
<evidence type="ECO:0000313" key="3">
    <source>
        <dbReference type="Proteomes" id="UP000807342"/>
    </source>
</evidence>
<dbReference type="EMBL" id="MU151128">
    <property type="protein sequence ID" value="KAF9449505.1"/>
    <property type="molecule type" value="Genomic_DNA"/>
</dbReference>